<dbReference type="Proteomes" id="UP000682733">
    <property type="component" value="Unassembled WGS sequence"/>
</dbReference>
<dbReference type="InterPro" id="IPR032675">
    <property type="entry name" value="LRR_dom_sf"/>
</dbReference>
<sequence length="101" mass="10986">MGEALEINSALTSLDMSYSSISPEDAKALARGLKMNLTLTTLAIGTHTITKELVQAVEEALKINTTLRSLFVDTYSSTLSDEFAALKEMLRMNARLTTTSI</sequence>
<dbReference type="InterPro" id="IPR052201">
    <property type="entry name" value="LRR-containing_regulator"/>
</dbReference>
<name>A0A8S2W9I9_9BILA</name>
<proteinExistence type="predicted"/>
<dbReference type="PANTHER" id="PTHR24111">
    <property type="entry name" value="LEUCINE-RICH REPEAT-CONTAINING PROTEIN 34"/>
    <property type="match status" value="1"/>
</dbReference>
<dbReference type="AlphaFoldDB" id="A0A8S2W9I9"/>
<reference evidence="2" key="1">
    <citation type="submission" date="2021-02" db="EMBL/GenBank/DDBJ databases">
        <authorList>
            <person name="Nowell W R."/>
        </authorList>
    </citation>
    <scope>NUCLEOTIDE SEQUENCE</scope>
</reference>
<dbReference type="SUPFAM" id="SSF52047">
    <property type="entry name" value="RNI-like"/>
    <property type="match status" value="1"/>
</dbReference>
<dbReference type="EMBL" id="CAJOBA010078608">
    <property type="protein sequence ID" value="CAF4430385.1"/>
    <property type="molecule type" value="Genomic_DNA"/>
</dbReference>
<evidence type="ECO:0000313" key="2">
    <source>
        <dbReference type="EMBL" id="CAF4430385.1"/>
    </source>
</evidence>
<gene>
    <name evidence="2" type="ORF">TMI583_LOCUS44875</name>
</gene>
<feature type="non-terminal residue" evidence="2">
    <location>
        <position position="101"/>
    </location>
</feature>
<organism evidence="2 3">
    <name type="scientific">Didymodactylos carnosus</name>
    <dbReference type="NCBI Taxonomy" id="1234261"/>
    <lineage>
        <taxon>Eukaryota</taxon>
        <taxon>Metazoa</taxon>
        <taxon>Spiralia</taxon>
        <taxon>Gnathifera</taxon>
        <taxon>Rotifera</taxon>
        <taxon>Eurotatoria</taxon>
        <taxon>Bdelloidea</taxon>
        <taxon>Philodinida</taxon>
        <taxon>Philodinidae</taxon>
        <taxon>Didymodactylos</taxon>
    </lineage>
</organism>
<dbReference type="Gene3D" id="3.80.10.10">
    <property type="entry name" value="Ribonuclease Inhibitor"/>
    <property type="match status" value="1"/>
</dbReference>
<comment type="caution">
    <text evidence="2">The sequence shown here is derived from an EMBL/GenBank/DDBJ whole genome shotgun (WGS) entry which is preliminary data.</text>
</comment>
<dbReference type="PANTHER" id="PTHR24111:SF0">
    <property type="entry name" value="LEUCINE-RICH REPEAT-CONTAINING PROTEIN"/>
    <property type="match status" value="1"/>
</dbReference>
<protein>
    <submittedName>
        <fullName evidence="2">Uncharacterized protein</fullName>
    </submittedName>
</protein>
<evidence type="ECO:0000256" key="1">
    <source>
        <dbReference type="ARBA" id="ARBA00022737"/>
    </source>
</evidence>
<accession>A0A8S2W9I9</accession>
<keyword evidence="1" id="KW-0677">Repeat</keyword>
<evidence type="ECO:0000313" key="3">
    <source>
        <dbReference type="Proteomes" id="UP000682733"/>
    </source>
</evidence>